<feature type="region of interest" description="Disordered" evidence="1">
    <location>
        <begin position="1"/>
        <end position="74"/>
    </location>
</feature>
<feature type="compositionally biased region" description="Polar residues" evidence="1">
    <location>
        <begin position="40"/>
        <end position="49"/>
    </location>
</feature>
<evidence type="ECO:0000256" key="2">
    <source>
        <dbReference type="SAM" id="Phobius"/>
    </source>
</evidence>
<keyword evidence="2" id="KW-1133">Transmembrane helix</keyword>
<dbReference type="Proteomes" id="UP000750711">
    <property type="component" value="Unassembled WGS sequence"/>
</dbReference>
<accession>A0A9P8L796</accession>
<feature type="transmembrane region" description="Helical" evidence="2">
    <location>
        <begin position="80"/>
        <end position="104"/>
    </location>
</feature>
<keyword evidence="2" id="KW-0812">Transmembrane</keyword>
<evidence type="ECO:0000256" key="1">
    <source>
        <dbReference type="SAM" id="MobiDB-lite"/>
    </source>
</evidence>
<sequence>MSTLAVPDTGDPKIPTTMASSISMAGSGGVTEEKDVSAPATANSQTTTLAADKESDVRTEVGTNASRSTKGDEEEYPKGITLLIISIALCLAVFLVALPCSPVAEPEPT</sequence>
<keyword evidence="2" id="KW-0472">Membrane</keyword>
<name>A0A9P8L796_9PEZI</name>
<gene>
    <name evidence="3" type="ORF">GP486_008156</name>
</gene>
<dbReference type="AlphaFoldDB" id="A0A9P8L796"/>
<keyword evidence="4" id="KW-1185">Reference proteome</keyword>
<organism evidence="3 4">
    <name type="scientific">Trichoglossum hirsutum</name>
    <dbReference type="NCBI Taxonomy" id="265104"/>
    <lineage>
        <taxon>Eukaryota</taxon>
        <taxon>Fungi</taxon>
        <taxon>Dikarya</taxon>
        <taxon>Ascomycota</taxon>
        <taxon>Pezizomycotina</taxon>
        <taxon>Geoglossomycetes</taxon>
        <taxon>Geoglossales</taxon>
        <taxon>Geoglossaceae</taxon>
        <taxon>Trichoglossum</taxon>
    </lineage>
</organism>
<proteinExistence type="predicted"/>
<protein>
    <submittedName>
        <fullName evidence="3">Uncharacterized protein</fullName>
    </submittedName>
</protein>
<comment type="caution">
    <text evidence="3">The sequence shown here is derived from an EMBL/GenBank/DDBJ whole genome shotgun (WGS) entry which is preliminary data.</text>
</comment>
<evidence type="ECO:0000313" key="4">
    <source>
        <dbReference type="Proteomes" id="UP000750711"/>
    </source>
</evidence>
<reference evidence="3" key="1">
    <citation type="submission" date="2021-03" db="EMBL/GenBank/DDBJ databases">
        <title>Comparative genomics and phylogenomic investigation of the class Geoglossomycetes provide insights into ecological specialization and systematics.</title>
        <authorList>
            <person name="Melie T."/>
            <person name="Pirro S."/>
            <person name="Miller A.N."/>
            <person name="Quandt A."/>
        </authorList>
    </citation>
    <scope>NUCLEOTIDE SEQUENCE</scope>
    <source>
        <strain evidence="3">CAQ_001_2017</strain>
    </source>
</reference>
<evidence type="ECO:0000313" key="3">
    <source>
        <dbReference type="EMBL" id="KAH0548113.1"/>
    </source>
</evidence>
<dbReference type="EMBL" id="JAGHQM010002826">
    <property type="protein sequence ID" value="KAH0548113.1"/>
    <property type="molecule type" value="Genomic_DNA"/>
</dbReference>